<gene>
    <name evidence="1" type="ORF">CSUI_002591</name>
</gene>
<keyword evidence="2" id="KW-1185">Reference proteome</keyword>
<name>A0A2C6KTE6_9APIC</name>
<reference evidence="1 2" key="1">
    <citation type="journal article" date="2017" name="Int. J. Parasitol.">
        <title>The genome of the protozoan parasite Cystoisospora suis and a reverse vaccinology approach to identify vaccine candidates.</title>
        <authorList>
            <person name="Palmieri N."/>
            <person name="Shrestha A."/>
            <person name="Ruttkowski B."/>
            <person name="Beck T."/>
            <person name="Vogl C."/>
            <person name="Tomley F."/>
            <person name="Blake D.P."/>
            <person name="Joachim A."/>
        </authorList>
    </citation>
    <scope>NUCLEOTIDE SEQUENCE [LARGE SCALE GENOMIC DNA]</scope>
    <source>
        <strain evidence="1 2">Wien I</strain>
    </source>
</reference>
<sequence length="97" mass="10728">MITPVGHVPCVVGGDSWFLPEIPSRLVFPAVLLSQGFQATESVRGFVHRVFPYSYRTGEQVLFQFEVESPPTCSAPVLVCLLWNVSLLHSSVQVPSR</sequence>
<dbReference type="RefSeq" id="XP_067925235.1">
    <property type="nucleotide sequence ID" value="XM_068062791.1"/>
</dbReference>
<proteinExistence type="predicted"/>
<comment type="caution">
    <text evidence="1">The sequence shown here is derived from an EMBL/GenBank/DDBJ whole genome shotgun (WGS) entry which is preliminary data.</text>
</comment>
<dbReference type="EMBL" id="MIGC01001078">
    <property type="protein sequence ID" value="PHJ23560.1"/>
    <property type="molecule type" value="Genomic_DNA"/>
</dbReference>
<dbReference type="GeneID" id="94426002"/>
<dbReference type="AlphaFoldDB" id="A0A2C6KTE6"/>
<evidence type="ECO:0000313" key="1">
    <source>
        <dbReference type="EMBL" id="PHJ23560.1"/>
    </source>
</evidence>
<evidence type="ECO:0000313" key="2">
    <source>
        <dbReference type="Proteomes" id="UP000221165"/>
    </source>
</evidence>
<organism evidence="1 2">
    <name type="scientific">Cystoisospora suis</name>
    <dbReference type="NCBI Taxonomy" id="483139"/>
    <lineage>
        <taxon>Eukaryota</taxon>
        <taxon>Sar</taxon>
        <taxon>Alveolata</taxon>
        <taxon>Apicomplexa</taxon>
        <taxon>Conoidasida</taxon>
        <taxon>Coccidia</taxon>
        <taxon>Eucoccidiorida</taxon>
        <taxon>Eimeriorina</taxon>
        <taxon>Sarcocystidae</taxon>
        <taxon>Cystoisospora</taxon>
    </lineage>
</organism>
<dbReference type="VEuPathDB" id="ToxoDB:CSUI_002591"/>
<dbReference type="Proteomes" id="UP000221165">
    <property type="component" value="Unassembled WGS sequence"/>
</dbReference>
<protein>
    <submittedName>
        <fullName evidence="1">Uncharacterized protein</fullName>
    </submittedName>
</protein>
<accession>A0A2C6KTE6</accession>